<dbReference type="Pfam" id="PF04859">
    <property type="entry name" value="DUF641"/>
    <property type="match status" value="1"/>
</dbReference>
<comment type="caution">
    <text evidence="4">The sequence shown here is derived from an EMBL/GenBank/DDBJ whole genome shotgun (WGS) entry which is preliminary data.</text>
</comment>
<keyword evidence="5" id="KW-1185">Reference proteome</keyword>
<dbReference type="InterPro" id="IPR040225">
    <property type="entry name" value="GIL1-like"/>
</dbReference>
<sequence length="463" mass="52986">MASTKASILAPKRSKLGRAVSKVLHLRSATGIAPFDGVQNFKRQEKVNKAEKHVGKVINNWPKSFIMEDHDDEEEELRSRQSMEALVAKLFSSTSSVKAAYAQLQYAQSPYDAEGIQTADQIVVSELKKLSEMKQCYVKKQFDPSPGKTIIRAEIEELKSLIKTYEMMGKRLESQFRLKESEILYLKEKLEECQRQNRSLEKRLNQSGQLNMVDKLPHSGPSHFITVLQHTVKSIRSFVKLLIAQMRSTDWDLEAAAGSIVSDVIYSRADDKCYVFESFVCRVMFEGFHLPSFSHRRQSLPEQKNQQQNFLRRFTELKSVKVMDYLAQKPKSAFAKFCRARYLHLVHPKMEISFFGNSSQRSLLDSGEFPESTFFASFAEMARRVWLLNCLAFSFNPQATIFQVQKGCNFSEVYMECVDEEATFSYENAPEADPPVAFTVVPGFRIGKTVIQCQVYLSQVPTK</sequence>
<organism evidence="4 5">
    <name type="scientific">Erythroxylum novogranatense</name>
    <dbReference type="NCBI Taxonomy" id="1862640"/>
    <lineage>
        <taxon>Eukaryota</taxon>
        <taxon>Viridiplantae</taxon>
        <taxon>Streptophyta</taxon>
        <taxon>Embryophyta</taxon>
        <taxon>Tracheophyta</taxon>
        <taxon>Spermatophyta</taxon>
        <taxon>Magnoliopsida</taxon>
        <taxon>eudicotyledons</taxon>
        <taxon>Gunneridae</taxon>
        <taxon>Pentapetalae</taxon>
        <taxon>rosids</taxon>
        <taxon>fabids</taxon>
        <taxon>Malpighiales</taxon>
        <taxon>Erythroxylaceae</taxon>
        <taxon>Erythroxylum</taxon>
    </lineage>
</organism>
<evidence type="ECO:0000313" key="4">
    <source>
        <dbReference type="EMBL" id="KAJ8755684.1"/>
    </source>
</evidence>
<evidence type="ECO:0000256" key="1">
    <source>
        <dbReference type="SAM" id="Coils"/>
    </source>
</evidence>
<dbReference type="Proteomes" id="UP001159364">
    <property type="component" value="Linkage Group LG09"/>
</dbReference>
<name>A0AAV8SV05_9ROSI</name>
<reference evidence="4 5" key="1">
    <citation type="submission" date="2021-09" db="EMBL/GenBank/DDBJ databases">
        <title>Genomic insights and catalytic innovation underlie evolution of tropane alkaloids biosynthesis.</title>
        <authorList>
            <person name="Wang Y.-J."/>
            <person name="Tian T."/>
            <person name="Huang J.-P."/>
            <person name="Huang S.-X."/>
        </authorList>
    </citation>
    <scope>NUCLEOTIDE SEQUENCE [LARGE SCALE GENOMIC DNA]</scope>
    <source>
        <strain evidence="4">KIB-2018</strain>
        <tissue evidence="4">Leaf</tissue>
    </source>
</reference>
<evidence type="ECO:0000313" key="5">
    <source>
        <dbReference type="Proteomes" id="UP001159364"/>
    </source>
</evidence>
<gene>
    <name evidence="4" type="ORF">K2173_022597</name>
</gene>
<dbReference type="GO" id="GO:0009639">
    <property type="term" value="P:response to red or far red light"/>
    <property type="evidence" value="ECO:0007669"/>
    <property type="project" value="InterPro"/>
</dbReference>
<dbReference type="InterPro" id="IPR006943">
    <property type="entry name" value="DUF641_pln"/>
</dbReference>
<dbReference type="InterPro" id="IPR056813">
    <property type="entry name" value="GIL1_IRKI_C"/>
</dbReference>
<feature type="domain" description="DUF641" evidence="2">
    <location>
        <begin position="79"/>
        <end position="203"/>
    </location>
</feature>
<proteinExistence type="predicted"/>
<evidence type="ECO:0008006" key="6">
    <source>
        <dbReference type="Google" id="ProtNLM"/>
    </source>
</evidence>
<dbReference type="GO" id="GO:0009959">
    <property type="term" value="P:negative gravitropism"/>
    <property type="evidence" value="ECO:0007669"/>
    <property type="project" value="InterPro"/>
</dbReference>
<evidence type="ECO:0000259" key="2">
    <source>
        <dbReference type="Pfam" id="PF04859"/>
    </source>
</evidence>
<accession>A0AAV8SV05</accession>
<dbReference type="EMBL" id="JAIWQS010000009">
    <property type="protein sequence ID" value="KAJ8755684.1"/>
    <property type="molecule type" value="Genomic_DNA"/>
</dbReference>
<feature type="coiled-coil region" evidence="1">
    <location>
        <begin position="155"/>
        <end position="210"/>
    </location>
</feature>
<dbReference type="Pfam" id="PF24994">
    <property type="entry name" value="GIL1_IRKI_C"/>
    <property type="match status" value="1"/>
</dbReference>
<keyword evidence="1" id="KW-0175">Coiled coil</keyword>
<dbReference type="AlphaFoldDB" id="A0AAV8SV05"/>
<dbReference type="PANTHER" id="PTHR31161">
    <property type="entry name" value="PROTEIN GRAVITROPIC IN THE LIGHT 1"/>
    <property type="match status" value="1"/>
</dbReference>
<protein>
    <recommendedName>
        <fullName evidence="6">DUF641 domain-containing protein</fullName>
    </recommendedName>
</protein>
<evidence type="ECO:0000259" key="3">
    <source>
        <dbReference type="Pfam" id="PF24994"/>
    </source>
</evidence>
<feature type="domain" description="GIL1/IRKI C-terminal" evidence="3">
    <location>
        <begin position="401"/>
        <end position="456"/>
    </location>
</feature>